<feature type="repeat" description="TPR" evidence="1">
    <location>
        <begin position="705"/>
        <end position="738"/>
    </location>
</feature>
<evidence type="ECO:0008006" key="5">
    <source>
        <dbReference type="Google" id="ProtNLM"/>
    </source>
</evidence>
<feature type="transmembrane region" description="Helical" evidence="2">
    <location>
        <begin position="173"/>
        <end position="191"/>
    </location>
</feature>
<feature type="transmembrane region" description="Helical" evidence="2">
    <location>
        <begin position="222"/>
        <end position="238"/>
    </location>
</feature>
<name>A0A2M7H156_9BACT</name>
<dbReference type="Pfam" id="PF14559">
    <property type="entry name" value="TPR_19"/>
    <property type="match status" value="2"/>
</dbReference>
<dbReference type="SUPFAM" id="SSF48452">
    <property type="entry name" value="TPR-like"/>
    <property type="match status" value="1"/>
</dbReference>
<keyword evidence="2" id="KW-0812">Transmembrane</keyword>
<dbReference type="PANTHER" id="PTHR37422:SF13">
    <property type="entry name" value="LIPOPOLYSACCHARIDE BIOSYNTHESIS PROTEIN PA4999-RELATED"/>
    <property type="match status" value="1"/>
</dbReference>
<dbReference type="AlphaFoldDB" id="A0A2M7H156"/>
<feature type="transmembrane region" description="Helical" evidence="2">
    <location>
        <begin position="406"/>
        <end position="425"/>
    </location>
</feature>
<feature type="transmembrane region" description="Helical" evidence="2">
    <location>
        <begin position="379"/>
        <end position="400"/>
    </location>
</feature>
<feature type="transmembrane region" description="Helical" evidence="2">
    <location>
        <begin position="71"/>
        <end position="91"/>
    </location>
</feature>
<feature type="transmembrane region" description="Helical" evidence="2">
    <location>
        <begin position="103"/>
        <end position="121"/>
    </location>
</feature>
<comment type="caution">
    <text evidence="3">The sequence shown here is derived from an EMBL/GenBank/DDBJ whole genome shotgun (WGS) entry which is preliminary data.</text>
</comment>
<evidence type="ECO:0000256" key="1">
    <source>
        <dbReference type="PROSITE-ProRule" id="PRU00339"/>
    </source>
</evidence>
<dbReference type="PANTHER" id="PTHR37422">
    <property type="entry name" value="TEICHURONIC ACID BIOSYNTHESIS PROTEIN TUAE"/>
    <property type="match status" value="1"/>
</dbReference>
<dbReference type="SUPFAM" id="SSF81901">
    <property type="entry name" value="HCP-like"/>
    <property type="match status" value="1"/>
</dbReference>
<organism evidence="3 4">
    <name type="scientific">Candidatus Nealsonbacteria bacterium CG15_BIG_FIL_POST_REV_8_21_14_020_37_12</name>
    <dbReference type="NCBI Taxonomy" id="1974716"/>
    <lineage>
        <taxon>Bacteria</taxon>
        <taxon>Candidatus Nealsoniibacteriota</taxon>
    </lineage>
</organism>
<feature type="transmembrane region" description="Helical" evidence="2">
    <location>
        <begin position="133"/>
        <end position="153"/>
    </location>
</feature>
<feature type="repeat" description="TPR" evidence="1">
    <location>
        <begin position="637"/>
        <end position="670"/>
    </location>
</feature>
<evidence type="ECO:0000313" key="3">
    <source>
        <dbReference type="EMBL" id="PIW34901.1"/>
    </source>
</evidence>
<dbReference type="Gene3D" id="1.25.40.10">
    <property type="entry name" value="Tetratricopeptide repeat domain"/>
    <property type="match status" value="3"/>
</dbReference>
<feature type="transmembrane region" description="Helical" evidence="2">
    <location>
        <begin position="15"/>
        <end position="34"/>
    </location>
</feature>
<keyword evidence="2" id="KW-0472">Membrane</keyword>
<dbReference type="InterPro" id="IPR019734">
    <property type="entry name" value="TPR_rpt"/>
</dbReference>
<evidence type="ECO:0000313" key="4">
    <source>
        <dbReference type="Proteomes" id="UP000230215"/>
    </source>
</evidence>
<dbReference type="PROSITE" id="PS50005">
    <property type="entry name" value="TPR"/>
    <property type="match status" value="4"/>
</dbReference>
<dbReference type="Proteomes" id="UP000230215">
    <property type="component" value="Unassembled WGS sequence"/>
</dbReference>
<dbReference type="PROSITE" id="PS50293">
    <property type="entry name" value="TPR_REGION"/>
    <property type="match status" value="1"/>
</dbReference>
<feature type="transmembrane region" description="Helical" evidence="2">
    <location>
        <begin position="40"/>
        <end position="59"/>
    </location>
</feature>
<keyword evidence="2" id="KW-1133">Transmembrane helix</keyword>
<sequence>MNLAFFFNKLNKIPLYLLLFLIPIFFLPFTQNVLDFPKQSLALILIFLSLIGWLGKKIFEGKLVLRENKIFYLSFSLIFLSLLFSCLFSLWPKASFWGLPLDVGDSFLTFFSFLILAFLIINSFEIKTEFLPLLFPLLLAGGICGIINIFQLYKIFPFPFDFTRISSFNTIGTTNSFAIFAVAILPLSLLLSFRAKSFLKIILGVITFVLFLNVILVNFKTAWISLIVGILVLFIFSFGNQKEKIKPSLVAFLMAGLILSIFFYFFPIPLPGFPILPLEVSLNPSSEVYILKGTFSEGVKNIILGTGPGTFVFDYSQYRSPLLNQTLFWGTRFLKGNSTSLDWILTKGALGGISLLFLYFLIIYAVLKYLRKIEGKEDFFEIKLGLVAGILSLIVASFFYSFNFVLYFIFWFFVGGFLFYFSPKLIQINLSTPSKMIFANSILIIIIIFSLSLFFLQGQKYFAEMKYLKGVEASQAGNLTQALNYINRAGELNPSVDTYWRDLSQLYLAKTNLISQDPNLSLEEKRRLANLAIVDGAEAINRAIKEAPMNVANWNVRGFFYRNLIGIEGAGDLSLGSYQKATQLEPASPFAFGEKGRVYILIAQELSQKGQEPLRRENLDLAVEDLEAAIELKPDYAPAHYLLAVVYDQQGNLDQAISKLEETKIITPQDPGVAFQLGLLYWRSQQFEKAQEEFERAVNLNPDYSNAKYMLGLVYDKIGEKEKAKKEFEALAQLDPQNQEIKKILANLEKGLPALEGITLSQPPIQETPPEIQKSQP</sequence>
<reference evidence="4" key="1">
    <citation type="submission" date="2017-09" db="EMBL/GenBank/DDBJ databases">
        <title>Depth-based differentiation of microbial function through sediment-hosted aquifers and enrichment of novel symbionts in the deep terrestrial subsurface.</title>
        <authorList>
            <person name="Probst A.J."/>
            <person name="Ladd B."/>
            <person name="Jarett J.K."/>
            <person name="Geller-Mcgrath D.E."/>
            <person name="Sieber C.M.K."/>
            <person name="Emerson J.B."/>
            <person name="Anantharaman K."/>
            <person name="Thomas B.C."/>
            <person name="Malmstrom R."/>
            <person name="Stieglmeier M."/>
            <person name="Klingl A."/>
            <person name="Woyke T."/>
            <person name="Ryan C.M."/>
            <person name="Banfield J.F."/>
        </authorList>
    </citation>
    <scope>NUCLEOTIDE SEQUENCE [LARGE SCALE GENOMIC DNA]</scope>
</reference>
<feature type="transmembrane region" description="Helical" evidence="2">
    <location>
        <begin position="437"/>
        <end position="456"/>
    </location>
</feature>
<feature type="repeat" description="TPR" evidence="1">
    <location>
        <begin position="671"/>
        <end position="704"/>
    </location>
</feature>
<dbReference type="EMBL" id="PFGB01000058">
    <property type="protein sequence ID" value="PIW34901.1"/>
    <property type="molecule type" value="Genomic_DNA"/>
</dbReference>
<protein>
    <recommendedName>
        <fullName evidence="5">UDP-N-acetylglucosamine--peptide N-acetylglucosaminyltransferase SPINDLY</fullName>
    </recommendedName>
</protein>
<feature type="transmembrane region" description="Helical" evidence="2">
    <location>
        <begin position="344"/>
        <end position="367"/>
    </location>
</feature>
<feature type="transmembrane region" description="Helical" evidence="2">
    <location>
        <begin position="250"/>
        <end position="268"/>
    </location>
</feature>
<evidence type="ECO:0000256" key="2">
    <source>
        <dbReference type="SAM" id="Phobius"/>
    </source>
</evidence>
<feature type="repeat" description="TPR" evidence="1">
    <location>
        <begin position="603"/>
        <end position="636"/>
    </location>
</feature>
<dbReference type="InterPro" id="IPR011990">
    <property type="entry name" value="TPR-like_helical_dom_sf"/>
</dbReference>
<proteinExistence type="predicted"/>
<dbReference type="SMART" id="SM00028">
    <property type="entry name" value="TPR"/>
    <property type="match status" value="5"/>
</dbReference>
<feature type="transmembrane region" description="Helical" evidence="2">
    <location>
        <begin position="198"/>
        <end position="216"/>
    </location>
</feature>
<accession>A0A2M7H156</accession>
<gene>
    <name evidence="3" type="ORF">COW25_01835</name>
</gene>
<dbReference type="InterPro" id="IPR051533">
    <property type="entry name" value="WaaL-like"/>
</dbReference>
<keyword evidence="1" id="KW-0802">TPR repeat</keyword>